<dbReference type="AlphaFoldDB" id="A0A1U7SWX1"/>
<keyword evidence="4 12" id="KW-1003">Cell membrane</keyword>
<evidence type="ECO:0000256" key="4">
    <source>
        <dbReference type="ARBA" id="ARBA00022475"/>
    </source>
</evidence>
<dbReference type="Proteomes" id="UP000189704">
    <property type="component" value="Unplaced"/>
</dbReference>
<keyword evidence="11 12" id="KW-0807">Transducer</keyword>
<comment type="subcellular location">
    <subcellularLocation>
        <location evidence="2 12">Cell membrane</location>
        <topology evidence="2 12">Multi-pass membrane protein</topology>
    </subcellularLocation>
</comment>
<dbReference type="InterPro" id="IPR017452">
    <property type="entry name" value="GPCR_Rhodpsn_7TM"/>
</dbReference>
<reference evidence="15" key="1">
    <citation type="submission" date="2025-08" db="UniProtKB">
        <authorList>
            <consortium name="RefSeq"/>
        </authorList>
    </citation>
    <scope>IDENTIFICATION</scope>
</reference>
<keyword evidence="7 12" id="KW-1133">Transmembrane helix</keyword>
<feature type="transmembrane region" description="Helical" evidence="12">
    <location>
        <begin position="203"/>
        <end position="221"/>
    </location>
</feature>
<proteinExistence type="inferred from homology"/>
<organism evidence="14 15">
    <name type="scientific">Carlito syrichta</name>
    <name type="common">Philippine tarsier</name>
    <name type="synonym">Tarsius syrichta</name>
    <dbReference type="NCBI Taxonomy" id="1868482"/>
    <lineage>
        <taxon>Eukaryota</taxon>
        <taxon>Metazoa</taxon>
        <taxon>Chordata</taxon>
        <taxon>Craniata</taxon>
        <taxon>Vertebrata</taxon>
        <taxon>Euteleostomi</taxon>
        <taxon>Mammalia</taxon>
        <taxon>Eutheria</taxon>
        <taxon>Euarchontoglires</taxon>
        <taxon>Primates</taxon>
        <taxon>Haplorrhini</taxon>
        <taxon>Tarsiiformes</taxon>
        <taxon>Tarsiidae</taxon>
        <taxon>Carlito</taxon>
    </lineage>
</organism>
<evidence type="ECO:0000256" key="5">
    <source>
        <dbReference type="ARBA" id="ARBA00022507"/>
    </source>
</evidence>
<feature type="transmembrane region" description="Helical" evidence="12">
    <location>
        <begin position="60"/>
        <end position="82"/>
    </location>
</feature>
<feature type="transmembrane region" description="Helical" evidence="12">
    <location>
        <begin position="141"/>
        <end position="165"/>
    </location>
</feature>
<dbReference type="GO" id="GO:0005886">
    <property type="term" value="C:plasma membrane"/>
    <property type="evidence" value="ECO:0007669"/>
    <property type="project" value="UniProtKB-SubCell"/>
</dbReference>
<evidence type="ECO:0000256" key="9">
    <source>
        <dbReference type="ARBA" id="ARBA00023136"/>
    </source>
</evidence>
<dbReference type="FunFam" id="1.20.1070.10:FF:000051">
    <property type="entry name" value="Vomeronasal type-1 receptor"/>
    <property type="match status" value="1"/>
</dbReference>
<keyword evidence="14" id="KW-1185">Reference proteome</keyword>
<comment type="similarity">
    <text evidence="3 12">Belongs to the G-protein coupled receptor 1 family.</text>
</comment>
<dbReference type="SUPFAM" id="SSF81321">
    <property type="entry name" value="Family A G protein-coupled receptor-like"/>
    <property type="match status" value="1"/>
</dbReference>
<evidence type="ECO:0000313" key="15">
    <source>
        <dbReference type="RefSeq" id="XP_008049995.1"/>
    </source>
</evidence>
<feature type="transmembrane region" description="Helical" evidence="12">
    <location>
        <begin position="272"/>
        <end position="300"/>
    </location>
</feature>
<evidence type="ECO:0000256" key="8">
    <source>
        <dbReference type="ARBA" id="ARBA00023040"/>
    </source>
</evidence>
<dbReference type="GeneID" id="103253516"/>
<comment type="function">
    <text evidence="1">Putative pheromone receptor.</text>
</comment>
<evidence type="ECO:0000256" key="6">
    <source>
        <dbReference type="ARBA" id="ARBA00022692"/>
    </source>
</evidence>
<keyword evidence="10 12" id="KW-0675">Receptor</keyword>
<dbReference type="OrthoDB" id="9606139at2759"/>
<feature type="transmembrane region" description="Helical" evidence="12">
    <location>
        <begin position="248"/>
        <end position="266"/>
    </location>
</feature>
<evidence type="ECO:0000259" key="13">
    <source>
        <dbReference type="PROSITE" id="PS50262"/>
    </source>
</evidence>
<dbReference type="PROSITE" id="PS50262">
    <property type="entry name" value="G_PROTEIN_RECEP_F1_2"/>
    <property type="match status" value="1"/>
</dbReference>
<evidence type="ECO:0000256" key="2">
    <source>
        <dbReference type="ARBA" id="ARBA00004651"/>
    </source>
</evidence>
<sequence>MGNRGCSSPNCKIQLGNIPFNLIFDTVAGIGISANTFVLLFYISTILLDHKTKLHDLITCHLAFVHIVMLLIPVEFFFPDMFQSLNFLNDFKCKALFYTQKVMRGLSICTTCLLSILQVITISPSTSWMAKFKHKFTHYRILGLFGFFWSINLSFSSDMIIYAVAYSNTTQKNLLNISKYCSLSPMNVILRGLFLTLSLSRDITFVGLMLLSSAYMVILLCRHQRRLQYLHSTSFSTRASPEKRATQSILLLVSCFVFMYSLEIILSSSTSMLWVFGPVIFSVYRFVVNVYATVSPLLLIRSDKRIITILQKF</sequence>
<evidence type="ECO:0000256" key="11">
    <source>
        <dbReference type="ARBA" id="ARBA00023224"/>
    </source>
</evidence>
<dbReference type="KEGG" id="csyr:103253516"/>
<dbReference type="Pfam" id="PF03402">
    <property type="entry name" value="V1R"/>
    <property type="match status" value="1"/>
</dbReference>
<accession>A0A1U7SWX1</accession>
<evidence type="ECO:0000256" key="3">
    <source>
        <dbReference type="ARBA" id="ARBA00010663"/>
    </source>
</evidence>
<evidence type="ECO:0000313" key="14">
    <source>
        <dbReference type="Proteomes" id="UP000189704"/>
    </source>
</evidence>
<feature type="domain" description="G-protein coupled receptors family 1 profile" evidence="13">
    <location>
        <begin position="34"/>
        <end position="299"/>
    </location>
</feature>
<feature type="transmembrane region" description="Helical" evidence="12">
    <location>
        <begin position="27"/>
        <end position="48"/>
    </location>
</feature>
<name>A0A1U7SWX1_CARSF</name>
<dbReference type="RefSeq" id="XP_008049995.1">
    <property type="nucleotide sequence ID" value="XM_008051804.1"/>
</dbReference>
<evidence type="ECO:0000256" key="10">
    <source>
        <dbReference type="ARBA" id="ARBA00023170"/>
    </source>
</evidence>
<keyword evidence="9 12" id="KW-0472">Membrane</keyword>
<evidence type="ECO:0000256" key="1">
    <source>
        <dbReference type="ARBA" id="ARBA00003878"/>
    </source>
</evidence>
<evidence type="ECO:0000256" key="7">
    <source>
        <dbReference type="ARBA" id="ARBA00022989"/>
    </source>
</evidence>
<dbReference type="PRINTS" id="PR01534">
    <property type="entry name" value="VOMERONASL1R"/>
</dbReference>
<dbReference type="InterPro" id="IPR004072">
    <property type="entry name" value="Vmron_rcpt_1"/>
</dbReference>
<feature type="transmembrane region" description="Helical" evidence="12">
    <location>
        <begin position="102"/>
        <end position="120"/>
    </location>
</feature>
<keyword evidence="5 12" id="KW-0589">Pheromone response</keyword>
<evidence type="ECO:0000256" key="12">
    <source>
        <dbReference type="RuleBase" id="RU364061"/>
    </source>
</evidence>
<keyword evidence="8 12" id="KW-0297">G-protein coupled receptor</keyword>
<dbReference type="GO" id="GO:0019236">
    <property type="term" value="P:response to pheromone"/>
    <property type="evidence" value="ECO:0007669"/>
    <property type="project" value="UniProtKB-KW"/>
</dbReference>
<keyword evidence="6 12" id="KW-0812">Transmembrane</keyword>
<dbReference type="GO" id="GO:0007606">
    <property type="term" value="P:sensory perception of chemical stimulus"/>
    <property type="evidence" value="ECO:0007669"/>
    <property type="project" value="UniProtKB-ARBA"/>
</dbReference>
<dbReference type="Gene3D" id="1.20.1070.10">
    <property type="entry name" value="Rhodopsin 7-helix transmembrane proteins"/>
    <property type="match status" value="1"/>
</dbReference>
<dbReference type="PANTHER" id="PTHR24062">
    <property type="entry name" value="VOMERONASAL TYPE-1 RECEPTOR"/>
    <property type="match status" value="1"/>
</dbReference>
<protein>
    <recommendedName>
        <fullName evidence="12">Vomeronasal type-1 receptor</fullName>
    </recommendedName>
</protein>
<gene>
    <name evidence="15" type="primary">LOC103253516</name>
</gene>
<dbReference type="GO" id="GO:0016503">
    <property type="term" value="F:pheromone receptor activity"/>
    <property type="evidence" value="ECO:0007669"/>
    <property type="project" value="InterPro"/>
</dbReference>